<protein>
    <submittedName>
        <fullName evidence="1">Uncharacterized protein</fullName>
    </submittedName>
</protein>
<dbReference type="VEuPathDB" id="GiardiaDB:DHA2_153827"/>
<evidence type="ECO:0000313" key="2">
    <source>
        <dbReference type="Proteomes" id="UP000018320"/>
    </source>
</evidence>
<dbReference type="AlphaFoldDB" id="V6T8V5"/>
<sequence>MATVPLGIRHVTALAYPDDAAQKVVLSTDASRWSFIKPGGHGEGHTTSNV</sequence>
<comment type="caution">
    <text evidence="1">The sequence shown here is derived from an EMBL/GenBank/DDBJ whole genome shotgun (WGS) entry which is preliminary data.</text>
</comment>
<dbReference type="EMBL" id="AHGT01000096">
    <property type="protein sequence ID" value="ESU35154.1"/>
    <property type="molecule type" value="Genomic_DNA"/>
</dbReference>
<reference evidence="2" key="1">
    <citation type="submission" date="2012-02" db="EMBL/GenBank/DDBJ databases">
        <title>Genome sequencing of Giardia lamblia Genotypes A2 and B isolates (DH and GS) and comparative analysis with the genomes of Genotypes A1 and E (WB and Pig).</title>
        <authorList>
            <person name="Adam R."/>
            <person name="Dahlstrom E."/>
            <person name="Martens C."/>
            <person name="Bruno D."/>
            <person name="Barbian K."/>
            <person name="Porcella S.F."/>
            <person name="Nash T."/>
        </authorList>
    </citation>
    <scope>NUCLEOTIDE SEQUENCE</scope>
    <source>
        <strain evidence="2">DH</strain>
    </source>
</reference>
<gene>
    <name evidence="1" type="ORF">DHA2_153827</name>
</gene>
<evidence type="ECO:0000313" key="1">
    <source>
        <dbReference type="EMBL" id="ESU35154.1"/>
    </source>
</evidence>
<name>V6T8V5_GIAIN</name>
<proteinExistence type="predicted"/>
<organism evidence="1 2">
    <name type="scientific">Giardia intestinalis</name>
    <name type="common">Giardia lamblia</name>
    <dbReference type="NCBI Taxonomy" id="5741"/>
    <lineage>
        <taxon>Eukaryota</taxon>
        <taxon>Metamonada</taxon>
        <taxon>Diplomonadida</taxon>
        <taxon>Hexamitidae</taxon>
        <taxon>Giardiinae</taxon>
        <taxon>Giardia</taxon>
    </lineage>
</organism>
<accession>V6T8V5</accession>
<reference evidence="1 2" key="2">
    <citation type="journal article" date="2013" name="Genome Biol. Evol.">
        <title>Genome sequencing of Giardia lamblia genotypes A2 and B isolates (DH and GS) and comparative analysis with the genomes of genotypes A1 and E (WB and Pig).</title>
        <authorList>
            <person name="Adam R.D."/>
            <person name="Dahlstrom E.W."/>
            <person name="Martens C.A."/>
            <person name="Bruno D.P."/>
            <person name="Barbian K.D."/>
            <person name="Ricklefs S.M."/>
            <person name="Hernandez M.M."/>
            <person name="Narla N.P."/>
            <person name="Patel R.B."/>
            <person name="Porcella S.F."/>
            <person name="Nash T.E."/>
        </authorList>
    </citation>
    <scope>NUCLEOTIDE SEQUENCE [LARGE SCALE GENOMIC DNA]</scope>
    <source>
        <strain evidence="1 2">DH</strain>
    </source>
</reference>
<dbReference type="Proteomes" id="UP000018320">
    <property type="component" value="Unassembled WGS sequence"/>
</dbReference>